<dbReference type="GO" id="GO:0016567">
    <property type="term" value="P:protein ubiquitination"/>
    <property type="evidence" value="ECO:0007669"/>
    <property type="project" value="InterPro"/>
</dbReference>
<evidence type="ECO:0000259" key="5">
    <source>
        <dbReference type="PROSITE" id="PS50089"/>
    </source>
</evidence>
<keyword evidence="8" id="KW-1185">Reference proteome</keyword>
<feature type="domain" description="FYVE-type" evidence="6">
    <location>
        <begin position="20"/>
        <end position="78"/>
    </location>
</feature>
<gene>
    <name evidence="7" type="ORF">THRCLA_20803</name>
</gene>
<dbReference type="GO" id="GO:0008270">
    <property type="term" value="F:zinc ion binding"/>
    <property type="evidence" value="ECO:0007669"/>
    <property type="project" value="UniProtKB-KW"/>
</dbReference>
<accession>A0A1W0A3J3</accession>
<sequence length="180" mass="20454">MSMTVTRTRTACPRTSWVPTNARRSCNCCGKSFSVLRWRHRCRVCGDIVCSKCSVEVVLRNEVTQVGKSCVVCAITPDSNEYLDLAAAMQRRPTCPMFVDLLPSMKWKDVAREHRKNGNCGCTICLDDYKGLDNIMQLPCHHTYHTKCITRWLETNDECPVCRYSLPRDVSFACSISMLS</sequence>
<dbReference type="PANTHER" id="PTHR46400:SF5">
    <property type="entry name" value="RING-TYPE DOMAIN-CONTAINING PROTEIN"/>
    <property type="match status" value="1"/>
</dbReference>
<dbReference type="InterPro" id="IPR013083">
    <property type="entry name" value="Znf_RING/FYVE/PHD"/>
</dbReference>
<dbReference type="GO" id="GO:0004842">
    <property type="term" value="F:ubiquitin-protein transferase activity"/>
    <property type="evidence" value="ECO:0007669"/>
    <property type="project" value="InterPro"/>
</dbReference>
<dbReference type="PANTHER" id="PTHR46400">
    <property type="entry name" value="RING/U-BOX SUPERFAMILY PROTEIN"/>
    <property type="match status" value="1"/>
</dbReference>
<keyword evidence="1" id="KW-0479">Metal-binding</keyword>
<dbReference type="Pfam" id="PF13639">
    <property type="entry name" value="zf-RING_2"/>
    <property type="match status" value="1"/>
</dbReference>
<dbReference type="Pfam" id="PF01363">
    <property type="entry name" value="FYVE"/>
    <property type="match status" value="1"/>
</dbReference>
<reference evidence="7 8" key="1">
    <citation type="journal article" date="2014" name="Genome Biol. Evol.">
        <title>The secreted proteins of Achlya hypogyna and Thraustotheca clavata identify the ancestral oomycete secretome and reveal gene acquisitions by horizontal gene transfer.</title>
        <authorList>
            <person name="Misner I."/>
            <person name="Blouin N."/>
            <person name="Leonard G."/>
            <person name="Richards T.A."/>
            <person name="Lane C.E."/>
        </authorList>
    </citation>
    <scope>NUCLEOTIDE SEQUENCE [LARGE SCALE GENOMIC DNA]</scope>
    <source>
        <strain evidence="7 8">ATCC 34112</strain>
    </source>
</reference>
<feature type="domain" description="RING-type" evidence="5">
    <location>
        <begin position="122"/>
        <end position="163"/>
    </location>
</feature>
<dbReference type="OrthoDB" id="660555at2759"/>
<dbReference type="SMART" id="SM00184">
    <property type="entry name" value="RING"/>
    <property type="match status" value="1"/>
</dbReference>
<keyword evidence="2 4" id="KW-0863">Zinc-finger</keyword>
<keyword evidence="3" id="KW-0862">Zinc</keyword>
<dbReference type="InterPro" id="IPR001841">
    <property type="entry name" value="Znf_RING"/>
</dbReference>
<evidence type="ECO:0000256" key="3">
    <source>
        <dbReference type="ARBA" id="ARBA00022833"/>
    </source>
</evidence>
<dbReference type="PROSITE" id="PS50178">
    <property type="entry name" value="ZF_FYVE"/>
    <property type="match status" value="1"/>
</dbReference>
<evidence type="ECO:0000256" key="2">
    <source>
        <dbReference type="ARBA" id="ARBA00022771"/>
    </source>
</evidence>
<dbReference type="Proteomes" id="UP000243217">
    <property type="component" value="Unassembled WGS sequence"/>
</dbReference>
<dbReference type="GO" id="GO:0046621">
    <property type="term" value="P:negative regulation of organ growth"/>
    <property type="evidence" value="ECO:0007669"/>
    <property type="project" value="InterPro"/>
</dbReference>
<organism evidence="7 8">
    <name type="scientific">Thraustotheca clavata</name>
    <dbReference type="NCBI Taxonomy" id="74557"/>
    <lineage>
        <taxon>Eukaryota</taxon>
        <taxon>Sar</taxon>
        <taxon>Stramenopiles</taxon>
        <taxon>Oomycota</taxon>
        <taxon>Saprolegniomycetes</taxon>
        <taxon>Saprolegniales</taxon>
        <taxon>Achlyaceae</taxon>
        <taxon>Thraustotheca</taxon>
    </lineage>
</organism>
<proteinExistence type="predicted"/>
<evidence type="ECO:0008006" key="9">
    <source>
        <dbReference type="Google" id="ProtNLM"/>
    </source>
</evidence>
<dbReference type="PROSITE" id="PS50089">
    <property type="entry name" value="ZF_RING_2"/>
    <property type="match status" value="1"/>
</dbReference>
<dbReference type="SMART" id="SM00064">
    <property type="entry name" value="FYVE"/>
    <property type="match status" value="1"/>
</dbReference>
<name>A0A1W0A3J3_9STRA</name>
<dbReference type="STRING" id="74557.A0A1W0A3J3"/>
<dbReference type="SUPFAM" id="SSF57850">
    <property type="entry name" value="RING/U-box"/>
    <property type="match status" value="1"/>
</dbReference>
<comment type="caution">
    <text evidence="7">The sequence shown here is derived from an EMBL/GenBank/DDBJ whole genome shotgun (WGS) entry which is preliminary data.</text>
</comment>
<dbReference type="Gene3D" id="3.30.40.10">
    <property type="entry name" value="Zinc/RING finger domain, C3HC4 (zinc finger)"/>
    <property type="match status" value="2"/>
</dbReference>
<dbReference type="InterPro" id="IPR011011">
    <property type="entry name" value="Znf_FYVE_PHD"/>
</dbReference>
<evidence type="ECO:0000256" key="1">
    <source>
        <dbReference type="ARBA" id="ARBA00022723"/>
    </source>
</evidence>
<evidence type="ECO:0000313" key="7">
    <source>
        <dbReference type="EMBL" id="OQS04751.1"/>
    </source>
</evidence>
<evidence type="ECO:0000256" key="4">
    <source>
        <dbReference type="PROSITE-ProRule" id="PRU00175"/>
    </source>
</evidence>
<dbReference type="EMBL" id="JNBS01000557">
    <property type="protein sequence ID" value="OQS04751.1"/>
    <property type="molecule type" value="Genomic_DNA"/>
</dbReference>
<dbReference type="AlphaFoldDB" id="A0A1W0A3J3"/>
<dbReference type="SUPFAM" id="SSF57903">
    <property type="entry name" value="FYVE/PHD zinc finger"/>
    <property type="match status" value="1"/>
</dbReference>
<evidence type="ECO:0000313" key="8">
    <source>
        <dbReference type="Proteomes" id="UP000243217"/>
    </source>
</evidence>
<dbReference type="InterPro" id="IPR000306">
    <property type="entry name" value="Znf_FYVE"/>
</dbReference>
<dbReference type="InterPro" id="IPR017455">
    <property type="entry name" value="Znf_FYVE-rel"/>
</dbReference>
<evidence type="ECO:0000259" key="6">
    <source>
        <dbReference type="PROSITE" id="PS50178"/>
    </source>
</evidence>
<protein>
    <recommendedName>
        <fullName evidence="9">RING-type domain-containing protein</fullName>
    </recommendedName>
</protein>
<dbReference type="InterPro" id="IPR033276">
    <property type="entry name" value="BB"/>
</dbReference>